<accession>A0A523UWW9</accession>
<comment type="caution">
    <text evidence="1">The sequence shown here is derived from an EMBL/GenBank/DDBJ whole genome shotgun (WGS) entry which is preliminary data.</text>
</comment>
<evidence type="ECO:0000313" key="2">
    <source>
        <dbReference type="Proteomes" id="UP000320679"/>
    </source>
</evidence>
<protein>
    <recommendedName>
        <fullName evidence="3">Phage baseplate protein</fullName>
    </recommendedName>
</protein>
<dbReference type="InterPro" id="IPR024364">
    <property type="entry name" value="Baseplate_phage_T4-like"/>
</dbReference>
<dbReference type="AlphaFoldDB" id="A0A523UWW9"/>
<evidence type="ECO:0000313" key="1">
    <source>
        <dbReference type="EMBL" id="TET46801.1"/>
    </source>
</evidence>
<dbReference type="Pfam" id="PF12322">
    <property type="entry name" value="T4_baseplate"/>
    <property type="match status" value="1"/>
</dbReference>
<gene>
    <name evidence="1" type="ORF">E3J59_02780</name>
</gene>
<proteinExistence type="predicted"/>
<reference evidence="1 2" key="1">
    <citation type="submission" date="2019-03" db="EMBL/GenBank/DDBJ databases">
        <title>Metabolic potential of uncultured bacteria and archaea associated with petroleum seepage in deep-sea sediments.</title>
        <authorList>
            <person name="Dong X."/>
            <person name="Hubert C."/>
        </authorList>
    </citation>
    <scope>NUCLEOTIDE SEQUENCE [LARGE SCALE GENOMIC DNA]</scope>
    <source>
        <strain evidence="1">E29_bin78</strain>
    </source>
</reference>
<evidence type="ECO:0008006" key="3">
    <source>
        <dbReference type="Google" id="ProtNLM"/>
    </source>
</evidence>
<dbReference type="Proteomes" id="UP000320679">
    <property type="component" value="Unassembled WGS sequence"/>
</dbReference>
<organism evidence="1 2">
    <name type="scientific">Aerophobetes bacterium</name>
    <dbReference type="NCBI Taxonomy" id="2030807"/>
    <lineage>
        <taxon>Bacteria</taxon>
        <taxon>Candidatus Aerophobota</taxon>
    </lineage>
</organism>
<name>A0A523UWW9_UNCAE</name>
<dbReference type="EMBL" id="SOJK01000114">
    <property type="protein sequence ID" value="TET46801.1"/>
    <property type="molecule type" value="Genomic_DNA"/>
</dbReference>
<sequence length="307" mass="35441">MPSNRRERGIFLLPGGYYEGGKLNRKVELRPLTGLEEEIIAADSSQDQNIAKLVTLLLTSCVLRIGSIRDITPEIVRKLLVADRDYLILKLRQLTFGNKVEGIVVCPDPECGQKIDIDFDLNDVEIGRKNGLKPPFLMKLSKKAAYKDSKGKIHREIEFRLPNGGDQEEIAPWVGVNEARAMAELYARCIKRIGSIGKVTPELVQLLTKSARQEIEVKIREVTPVVDLTMEVECPYCNLNFVNNFDLYEFFLNELEIDKEQLYSEIHLLALYYNWSEKEILSLIRNKRRMYVELLENEIEQYNQQFE</sequence>